<evidence type="ECO:0000256" key="7">
    <source>
        <dbReference type="SAM" id="Phobius"/>
    </source>
</evidence>
<evidence type="ECO:0000256" key="3">
    <source>
        <dbReference type="ARBA" id="ARBA00023002"/>
    </source>
</evidence>
<reference evidence="10" key="1">
    <citation type="submission" date="2017-09" db="EMBL/GenBank/DDBJ databases">
        <title>Depth-based differentiation of microbial function through sediment-hosted aquifers and enrichment of novel symbionts in the deep terrestrial subsurface.</title>
        <authorList>
            <person name="Probst A.J."/>
            <person name="Ladd B."/>
            <person name="Jarett J.K."/>
            <person name="Geller-Mcgrath D.E."/>
            <person name="Sieber C.M.K."/>
            <person name="Emerson J.B."/>
            <person name="Anantharaman K."/>
            <person name="Thomas B.C."/>
            <person name="Malmstrom R."/>
            <person name="Stieglmeier M."/>
            <person name="Klingl A."/>
            <person name="Woyke T."/>
            <person name="Ryan C.M."/>
            <person name="Banfield J.F."/>
        </authorList>
    </citation>
    <scope>NUCLEOTIDE SEQUENCE [LARGE SCALE GENOMIC DNA]</scope>
</reference>
<dbReference type="PANTHER" id="PTHR13887">
    <property type="entry name" value="GLUTATHIONE S-TRANSFERASE KAPPA"/>
    <property type="match status" value="1"/>
</dbReference>
<evidence type="ECO:0000256" key="1">
    <source>
        <dbReference type="ARBA" id="ARBA00005791"/>
    </source>
</evidence>
<dbReference type="PANTHER" id="PTHR13887:SF14">
    <property type="entry name" value="DISULFIDE BOND FORMATION PROTEIN D"/>
    <property type="match status" value="1"/>
</dbReference>
<gene>
    <name evidence="9" type="ORF">CO137_00775</name>
</gene>
<comment type="caution">
    <text evidence="9">The sequence shown here is derived from an EMBL/GenBank/DDBJ whole genome shotgun (WGS) entry which is preliminary data.</text>
</comment>
<organism evidence="9 10">
    <name type="scientific">Candidatus Magasanikbacteria bacterium CG_4_9_14_3_um_filter_32_9</name>
    <dbReference type="NCBI Taxonomy" id="1974644"/>
    <lineage>
        <taxon>Bacteria</taxon>
        <taxon>Candidatus Magasanikiibacteriota</taxon>
    </lineage>
</organism>
<evidence type="ECO:0000313" key="10">
    <source>
        <dbReference type="Proteomes" id="UP000230843"/>
    </source>
</evidence>
<dbReference type="SUPFAM" id="SSF52833">
    <property type="entry name" value="Thioredoxin-like"/>
    <property type="match status" value="1"/>
</dbReference>
<feature type="region of interest" description="Disordered" evidence="6">
    <location>
        <begin position="1"/>
        <end position="25"/>
    </location>
</feature>
<evidence type="ECO:0000259" key="8">
    <source>
        <dbReference type="PROSITE" id="PS51352"/>
    </source>
</evidence>
<keyword evidence="4" id="KW-1015">Disulfide bond</keyword>
<evidence type="ECO:0000313" key="9">
    <source>
        <dbReference type="EMBL" id="PJA90234.1"/>
    </source>
</evidence>
<feature type="compositionally biased region" description="Basic and acidic residues" evidence="6">
    <location>
        <begin position="1"/>
        <end position="12"/>
    </location>
</feature>
<keyword evidence="5" id="KW-0676">Redox-active center</keyword>
<name>A0A2M7Z7I2_9BACT</name>
<comment type="similarity">
    <text evidence="1">Belongs to the thioredoxin family. DsbA subfamily.</text>
</comment>
<evidence type="ECO:0000256" key="2">
    <source>
        <dbReference type="ARBA" id="ARBA00022729"/>
    </source>
</evidence>
<evidence type="ECO:0000256" key="5">
    <source>
        <dbReference type="ARBA" id="ARBA00023284"/>
    </source>
</evidence>
<keyword evidence="3" id="KW-0560">Oxidoreductase</keyword>
<keyword evidence="7" id="KW-0472">Membrane</keyword>
<keyword evidence="2" id="KW-0732">Signal</keyword>
<accession>A0A2M7Z7I2</accession>
<feature type="transmembrane region" description="Helical" evidence="7">
    <location>
        <begin position="40"/>
        <end position="57"/>
    </location>
</feature>
<dbReference type="EMBL" id="PFVJ01000018">
    <property type="protein sequence ID" value="PJA90234.1"/>
    <property type="molecule type" value="Genomic_DNA"/>
</dbReference>
<dbReference type="InterPro" id="IPR013766">
    <property type="entry name" value="Thioredoxin_domain"/>
</dbReference>
<dbReference type="PROSITE" id="PS51352">
    <property type="entry name" value="THIOREDOXIN_2"/>
    <property type="match status" value="1"/>
</dbReference>
<protein>
    <recommendedName>
        <fullName evidence="8">Thioredoxin domain-containing protein</fullName>
    </recommendedName>
</protein>
<dbReference type="InterPro" id="IPR036249">
    <property type="entry name" value="Thioredoxin-like_sf"/>
</dbReference>
<sequence>MEEENKIEQHLTKRERREKRKQEEKENINKIGKVKKIKKILIWSAICIFVILGFWWLKNNIKTSPAVENPQEIRNDDRVKGNPQAVATLIEYADFQCPGCKQYSGIVSGVYEQIGGGLRLIYRHYPLESIHQNSFDAARAAEAAGKQNKFWEMHDLLFSRQSSWASSSKAKDIFVEYAVELGLNKDKFLQDFASEEIKQKIKLDQASGDVMGVQGTPTFFLNGEKLENLPLNVELFRSAIEKKLN</sequence>
<dbReference type="AlphaFoldDB" id="A0A2M7Z7I2"/>
<dbReference type="GO" id="GO:0016491">
    <property type="term" value="F:oxidoreductase activity"/>
    <property type="evidence" value="ECO:0007669"/>
    <property type="project" value="UniProtKB-KW"/>
</dbReference>
<evidence type="ECO:0000256" key="4">
    <source>
        <dbReference type="ARBA" id="ARBA00023157"/>
    </source>
</evidence>
<dbReference type="InterPro" id="IPR012336">
    <property type="entry name" value="Thioredoxin-like_fold"/>
</dbReference>
<dbReference type="Proteomes" id="UP000230843">
    <property type="component" value="Unassembled WGS sequence"/>
</dbReference>
<proteinExistence type="inferred from homology"/>
<feature type="domain" description="Thioredoxin" evidence="8">
    <location>
        <begin position="52"/>
        <end position="245"/>
    </location>
</feature>
<evidence type="ECO:0000256" key="6">
    <source>
        <dbReference type="SAM" id="MobiDB-lite"/>
    </source>
</evidence>
<dbReference type="Gene3D" id="3.40.30.10">
    <property type="entry name" value="Glutaredoxin"/>
    <property type="match status" value="1"/>
</dbReference>
<keyword evidence="7" id="KW-1133">Transmembrane helix</keyword>
<dbReference type="Pfam" id="PF13462">
    <property type="entry name" value="Thioredoxin_4"/>
    <property type="match status" value="1"/>
</dbReference>
<keyword evidence="7" id="KW-0812">Transmembrane</keyword>